<feature type="region of interest" description="Disordered" evidence="5">
    <location>
        <begin position="183"/>
        <end position="281"/>
    </location>
</feature>
<evidence type="ECO:0000256" key="3">
    <source>
        <dbReference type="ARBA" id="ARBA00023242"/>
    </source>
</evidence>
<keyword evidence="3 4" id="KW-0539">Nucleus</keyword>
<protein>
    <recommendedName>
        <fullName evidence="6">Histone deacetylase interacting domain-containing protein</fullName>
    </recommendedName>
</protein>
<feature type="compositionally biased region" description="Polar residues" evidence="5">
    <location>
        <begin position="803"/>
        <end position="813"/>
    </location>
</feature>
<sequence>MEKSVDDVTKSCELKQADRVSELPVQPQMDEGPKLTALDAKRYIKVVESKLTREKYVEFHGILQEFREHSIDVTGVKMKLMKLFNGDKELLLGLNIFLPEDSQIILTQEDEPNDQVMQLVHHIKMGLQDENHLYISFLSILNLYRMGKLSANEVHKKVADLFQDHQDLITEFTNFLPQCHANSIGNHNTRNEHSSSSLTKKRRLRSKEETMASHTEDVEIGGQCNPNHGKASAKCHKKGKRKRSTTGGKLKLGSKRSTTSIKDKNKEKPSQDLDLSNSESCNPSYKFVPRDCPKLPKANQRKTVDDEVLNDHWVSVIYEKEGHSFKPLIKNQYEEILFQHEDDRFELDMGIERITLTIKQAEELMEKIDNNSIKINNVFPLEDYFPSQGLRFIANIYGDYGHDMVNELRKNVSSGLPVILIRMKQKQEEWIMFRLELDKLSRQIFVENHQLSLDHHGFYLKQQDEKILRDTVLLAEINKISEANSKENNIHQVPHLYFKYYDMHIHGDFFKLIKVYGSRIFSSKQLEDVLKIWTCLVEPLFGFVQTVETSNDNYHEFVTNEVDLFSLVDLEKGGFAACMGDRMKAENTLKDADKQNYHDKHQESDLENEVGANNPHVFYGDDAFYIFFRLHHELYSRLQEAKQSTSEKWQGLNDTTRNDSYAIFLDFLHNYLANREKYEYECRTSFVTRAGLIYSIARLISKLSRQLLAIANNEVDNKLLDLFVHEKSKEPRSFVEEVYTEEASMIVNGNKIFRFEHLPIPDTEGQNRLTISQINLYERNIKQGNAKRERVIEGVRIPNGLSDNMKCSTSEANPANPLQLKTL</sequence>
<evidence type="ECO:0000256" key="2">
    <source>
        <dbReference type="ARBA" id="ARBA00022491"/>
    </source>
</evidence>
<evidence type="ECO:0000256" key="5">
    <source>
        <dbReference type="SAM" id="MobiDB-lite"/>
    </source>
</evidence>
<dbReference type="Pfam" id="PF08295">
    <property type="entry name" value="Sin3_corepress"/>
    <property type="match status" value="1"/>
</dbReference>
<dbReference type="InterPro" id="IPR036600">
    <property type="entry name" value="PAH_sf"/>
</dbReference>
<evidence type="ECO:0000313" key="8">
    <source>
        <dbReference type="Proteomes" id="UP001177003"/>
    </source>
</evidence>
<keyword evidence="2" id="KW-0678">Repressor</keyword>
<dbReference type="SMART" id="SM00761">
    <property type="entry name" value="HDAC_interact"/>
    <property type="match status" value="1"/>
</dbReference>
<dbReference type="AlphaFoldDB" id="A0AA35ZWT7"/>
<feature type="compositionally biased region" description="Basic and acidic residues" evidence="5">
    <location>
        <begin position="261"/>
        <end position="271"/>
    </location>
</feature>
<proteinExistence type="predicted"/>
<dbReference type="Proteomes" id="UP001177003">
    <property type="component" value="Chromosome 8"/>
</dbReference>
<dbReference type="InterPro" id="IPR003822">
    <property type="entry name" value="PAH"/>
</dbReference>
<dbReference type="GO" id="GO:0000118">
    <property type="term" value="C:histone deacetylase complex"/>
    <property type="evidence" value="ECO:0007669"/>
    <property type="project" value="TreeGrafter"/>
</dbReference>
<dbReference type="SUPFAM" id="SSF47762">
    <property type="entry name" value="PAH2 domain"/>
    <property type="match status" value="2"/>
</dbReference>
<dbReference type="GO" id="GO:0003714">
    <property type="term" value="F:transcription corepressor activity"/>
    <property type="evidence" value="ECO:0007669"/>
    <property type="project" value="InterPro"/>
</dbReference>
<dbReference type="PROSITE" id="PS51477">
    <property type="entry name" value="PAH"/>
    <property type="match status" value="2"/>
</dbReference>
<feature type="region of interest" description="Disordered" evidence="5">
    <location>
        <begin position="803"/>
        <end position="823"/>
    </location>
</feature>
<evidence type="ECO:0000313" key="7">
    <source>
        <dbReference type="EMBL" id="CAI9300261.1"/>
    </source>
</evidence>
<dbReference type="InterPro" id="IPR039774">
    <property type="entry name" value="Sin3-like"/>
</dbReference>
<evidence type="ECO:0000256" key="1">
    <source>
        <dbReference type="ARBA" id="ARBA00004123"/>
    </source>
</evidence>
<reference evidence="7" key="1">
    <citation type="submission" date="2023-04" db="EMBL/GenBank/DDBJ databases">
        <authorList>
            <person name="Vijverberg K."/>
            <person name="Xiong W."/>
            <person name="Schranz E."/>
        </authorList>
    </citation>
    <scope>NUCLEOTIDE SEQUENCE</scope>
</reference>
<dbReference type="InterPro" id="IPR013194">
    <property type="entry name" value="HDAC_interact_dom"/>
</dbReference>
<dbReference type="EMBL" id="OX465084">
    <property type="protein sequence ID" value="CAI9300261.1"/>
    <property type="molecule type" value="Genomic_DNA"/>
</dbReference>
<dbReference type="PANTHER" id="PTHR12346">
    <property type="entry name" value="SIN3B-RELATED"/>
    <property type="match status" value="1"/>
</dbReference>
<feature type="compositionally biased region" description="Basic residues" evidence="5">
    <location>
        <begin position="231"/>
        <end position="244"/>
    </location>
</feature>
<organism evidence="7 8">
    <name type="scientific">Lactuca saligna</name>
    <name type="common">Willowleaf lettuce</name>
    <dbReference type="NCBI Taxonomy" id="75948"/>
    <lineage>
        <taxon>Eukaryota</taxon>
        <taxon>Viridiplantae</taxon>
        <taxon>Streptophyta</taxon>
        <taxon>Embryophyta</taxon>
        <taxon>Tracheophyta</taxon>
        <taxon>Spermatophyta</taxon>
        <taxon>Magnoliopsida</taxon>
        <taxon>eudicotyledons</taxon>
        <taxon>Gunneridae</taxon>
        <taxon>Pentapetalae</taxon>
        <taxon>asterids</taxon>
        <taxon>campanulids</taxon>
        <taxon>Asterales</taxon>
        <taxon>Asteraceae</taxon>
        <taxon>Cichorioideae</taxon>
        <taxon>Cichorieae</taxon>
        <taxon>Lactucinae</taxon>
        <taxon>Lactuca</taxon>
    </lineage>
</organism>
<evidence type="ECO:0000259" key="6">
    <source>
        <dbReference type="SMART" id="SM00761"/>
    </source>
</evidence>
<dbReference type="GO" id="GO:0000785">
    <property type="term" value="C:chromatin"/>
    <property type="evidence" value="ECO:0007669"/>
    <property type="project" value="TreeGrafter"/>
</dbReference>
<dbReference type="GO" id="GO:0000122">
    <property type="term" value="P:negative regulation of transcription by RNA polymerase II"/>
    <property type="evidence" value="ECO:0007669"/>
    <property type="project" value="TreeGrafter"/>
</dbReference>
<evidence type="ECO:0000256" key="4">
    <source>
        <dbReference type="PROSITE-ProRule" id="PRU00810"/>
    </source>
</evidence>
<dbReference type="Pfam" id="PF02671">
    <property type="entry name" value="PAH"/>
    <property type="match status" value="2"/>
</dbReference>
<dbReference type="PANTHER" id="PTHR12346:SF65">
    <property type="entry name" value="HISTONE DEACETYLASE INTERACTING DOMAIN, SIN3-RELATED"/>
    <property type="match status" value="1"/>
</dbReference>
<accession>A0AA35ZWT7</accession>
<dbReference type="Gene3D" id="1.20.1160.11">
    <property type="entry name" value="Paired amphipathic helix"/>
    <property type="match status" value="2"/>
</dbReference>
<dbReference type="Pfam" id="PF16879">
    <property type="entry name" value="Sin3a_C"/>
    <property type="match status" value="1"/>
</dbReference>
<feature type="domain" description="Histone deacetylase interacting" evidence="6">
    <location>
        <begin position="277"/>
        <end position="378"/>
    </location>
</feature>
<dbReference type="InterPro" id="IPR031693">
    <property type="entry name" value="Sin3_C"/>
</dbReference>
<keyword evidence="8" id="KW-1185">Reference proteome</keyword>
<feature type="compositionally biased region" description="Basic and acidic residues" evidence="5">
    <location>
        <begin position="206"/>
        <end position="217"/>
    </location>
</feature>
<name>A0AA35ZWT7_LACSI</name>
<gene>
    <name evidence="7" type="ORF">LSALG_LOCUS38914</name>
</gene>
<comment type="subcellular location">
    <subcellularLocation>
        <location evidence="1 4">Nucleus</location>
    </subcellularLocation>
</comment>